<protein>
    <submittedName>
        <fullName evidence="4">Cysteine hydrolase</fullName>
    </submittedName>
</protein>
<dbReference type="InterPro" id="IPR036380">
    <property type="entry name" value="Isochorismatase-like_sf"/>
</dbReference>
<reference evidence="4 5" key="1">
    <citation type="submission" date="2022-10" db="EMBL/GenBank/DDBJ databases">
        <title>Paenibacillus description and whole genome data of maize root bacterial community.</title>
        <authorList>
            <person name="Marton D."/>
            <person name="Farkas M."/>
            <person name="Cserhati M."/>
        </authorList>
    </citation>
    <scope>NUCLEOTIDE SEQUENCE [LARGE SCALE GENOMIC DNA]</scope>
    <source>
        <strain evidence="4 5">P96</strain>
    </source>
</reference>
<dbReference type="Proteomes" id="UP001241848">
    <property type="component" value="Unassembled WGS sequence"/>
</dbReference>
<evidence type="ECO:0000256" key="2">
    <source>
        <dbReference type="ARBA" id="ARBA00022801"/>
    </source>
</evidence>
<evidence type="ECO:0000256" key="1">
    <source>
        <dbReference type="ARBA" id="ARBA00006336"/>
    </source>
</evidence>
<dbReference type="CDD" id="cd01014">
    <property type="entry name" value="nicotinamidase_related"/>
    <property type="match status" value="1"/>
</dbReference>
<keyword evidence="2 4" id="KW-0378">Hydrolase</keyword>
<comment type="similarity">
    <text evidence="1">Belongs to the isochorismatase family.</text>
</comment>
<sequence>MVMKTALVIIDVQKAMFQPQYDLYRGEEVLDTIDGLILKAREAGTPVIYIQHTEQGDPEFSMDKPTWEIHDKIKPLPTDIVIQKSTCDSFYKTGLQEALLERGIEKLVIAGMQTEFCVDTTVRSAFGKGYKVILVENAHSTFDNGILQAEQIIRHHNKVLASSIAALKPAEEIVF</sequence>
<dbReference type="InterPro" id="IPR000868">
    <property type="entry name" value="Isochorismatase-like_dom"/>
</dbReference>
<dbReference type="EMBL" id="JAPCKK010000016">
    <property type="protein sequence ID" value="MDP4097367.1"/>
    <property type="molecule type" value="Genomic_DNA"/>
</dbReference>
<comment type="caution">
    <text evidence="4">The sequence shown here is derived from an EMBL/GenBank/DDBJ whole genome shotgun (WGS) entry which is preliminary data.</text>
</comment>
<dbReference type="PANTHER" id="PTHR43540">
    <property type="entry name" value="PEROXYUREIDOACRYLATE/UREIDOACRYLATE AMIDOHYDROLASE-RELATED"/>
    <property type="match status" value="1"/>
</dbReference>
<dbReference type="InterPro" id="IPR050272">
    <property type="entry name" value="Isochorismatase-like_hydrls"/>
</dbReference>
<name>A0ABT9FRL5_9BACL</name>
<dbReference type="Gene3D" id="3.40.50.850">
    <property type="entry name" value="Isochorismatase-like"/>
    <property type="match status" value="1"/>
</dbReference>
<accession>A0ABT9FRL5</accession>
<dbReference type="Pfam" id="PF00857">
    <property type="entry name" value="Isochorismatase"/>
    <property type="match status" value="1"/>
</dbReference>
<gene>
    <name evidence="4" type="ORF">OIN60_11360</name>
</gene>
<evidence type="ECO:0000313" key="5">
    <source>
        <dbReference type="Proteomes" id="UP001241848"/>
    </source>
</evidence>
<proteinExistence type="inferred from homology"/>
<dbReference type="GO" id="GO:0016787">
    <property type="term" value="F:hydrolase activity"/>
    <property type="evidence" value="ECO:0007669"/>
    <property type="project" value="UniProtKB-KW"/>
</dbReference>
<keyword evidence="5" id="KW-1185">Reference proteome</keyword>
<dbReference type="SUPFAM" id="SSF52499">
    <property type="entry name" value="Isochorismatase-like hydrolases"/>
    <property type="match status" value="1"/>
</dbReference>
<dbReference type="PANTHER" id="PTHR43540:SF14">
    <property type="entry name" value="ISOCHORISMATASE"/>
    <property type="match status" value="1"/>
</dbReference>
<evidence type="ECO:0000259" key="3">
    <source>
        <dbReference type="Pfam" id="PF00857"/>
    </source>
</evidence>
<organism evidence="4 5">
    <name type="scientific">Paenibacillus zeirhizosphaerae</name>
    <dbReference type="NCBI Taxonomy" id="2987519"/>
    <lineage>
        <taxon>Bacteria</taxon>
        <taxon>Bacillati</taxon>
        <taxon>Bacillota</taxon>
        <taxon>Bacilli</taxon>
        <taxon>Bacillales</taxon>
        <taxon>Paenibacillaceae</taxon>
        <taxon>Paenibacillus</taxon>
    </lineage>
</organism>
<evidence type="ECO:0000313" key="4">
    <source>
        <dbReference type="EMBL" id="MDP4097367.1"/>
    </source>
</evidence>
<feature type="domain" description="Isochorismatase-like" evidence="3">
    <location>
        <begin position="5"/>
        <end position="144"/>
    </location>
</feature>